<organism evidence="3 4">
    <name type="scientific">Testicularia cyperi</name>
    <dbReference type="NCBI Taxonomy" id="1882483"/>
    <lineage>
        <taxon>Eukaryota</taxon>
        <taxon>Fungi</taxon>
        <taxon>Dikarya</taxon>
        <taxon>Basidiomycota</taxon>
        <taxon>Ustilaginomycotina</taxon>
        <taxon>Ustilaginomycetes</taxon>
        <taxon>Ustilaginales</taxon>
        <taxon>Anthracoideaceae</taxon>
        <taxon>Testicularia</taxon>
    </lineage>
</organism>
<dbReference type="STRING" id="1882483.A0A317XJ79"/>
<feature type="compositionally biased region" description="Low complexity" evidence="1">
    <location>
        <begin position="226"/>
        <end position="243"/>
    </location>
</feature>
<dbReference type="GO" id="GO:0044183">
    <property type="term" value="F:protein folding chaperone"/>
    <property type="evidence" value="ECO:0007669"/>
    <property type="project" value="TreeGrafter"/>
</dbReference>
<dbReference type="OrthoDB" id="10250354at2759"/>
<dbReference type="EMBL" id="KZ819200">
    <property type="protein sequence ID" value="PWY98121.1"/>
    <property type="molecule type" value="Genomic_DNA"/>
</dbReference>
<gene>
    <name evidence="3" type="ORF">BCV70DRAFT_202292</name>
</gene>
<dbReference type="Proteomes" id="UP000246740">
    <property type="component" value="Unassembled WGS sequence"/>
</dbReference>
<accession>A0A317XJ79</accession>
<dbReference type="PRINTS" id="PR00625">
    <property type="entry name" value="JDOMAIN"/>
</dbReference>
<dbReference type="PANTHER" id="PTHR43948">
    <property type="entry name" value="DNAJ HOMOLOG SUBFAMILY B"/>
    <property type="match status" value="1"/>
</dbReference>
<protein>
    <submittedName>
        <fullName evidence="3">DnaJ-domain-containing protein</fullName>
    </submittedName>
</protein>
<dbReference type="SMART" id="SM00271">
    <property type="entry name" value="DnaJ"/>
    <property type="match status" value="1"/>
</dbReference>
<dbReference type="GO" id="GO:0005634">
    <property type="term" value="C:nucleus"/>
    <property type="evidence" value="ECO:0007669"/>
    <property type="project" value="TreeGrafter"/>
</dbReference>
<dbReference type="InParanoid" id="A0A317XJ79"/>
<proteinExistence type="predicted"/>
<name>A0A317XJ79_9BASI</name>
<sequence>MNRYPEVDPYEVLGLSRGCTAAEIKAAYKKQALKNHPDRAPPDAKDEATACFKRIGEAYTYLSDERKRRDYDAFGPGGSGSRSDGAEWHDDLSRKHFGTSPEGVPFSFTWESGADSARRARFGRNAGRPFGADAFEPFELFNQMFGHEFRSSDPFNSSGLGGGTSSRGANIDPFFQNHRMMADTMGFGFGAPPPPPPHHHHHGHHHSHHHHHHHPGPPHHMGGMQSSFMTSSSSSSNTTSSSSQFGLNGFSSTSQSTTTRIVNGRQETVTRQVDERGNETIHTVSPEGQSVFVNGVQQTQHPLLGHGVAQAPPAVPPAPVQMQYQGMGTAQDPIVLDSDGQQPAAGPTPTNPEPKKTTFGFL</sequence>
<dbReference type="InterPro" id="IPR001623">
    <property type="entry name" value="DnaJ_domain"/>
</dbReference>
<evidence type="ECO:0000313" key="4">
    <source>
        <dbReference type="Proteomes" id="UP000246740"/>
    </source>
</evidence>
<dbReference type="GO" id="GO:0005737">
    <property type="term" value="C:cytoplasm"/>
    <property type="evidence" value="ECO:0007669"/>
    <property type="project" value="TreeGrafter"/>
</dbReference>
<feature type="region of interest" description="Disordered" evidence="1">
    <location>
        <begin position="185"/>
        <end position="277"/>
    </location>
</feature>
<dbReference type="GO" id="GO:0051082">
    <property type="term" value="F:unfolded protein binding"/>
    <property type="evidence" value="ECO:0007669"/>
    <property type="project" value="TreeGrafter"/>
</dbReference>
<dbReference type="SUPFAM" id="SSF46565">
    <property type="entry name" value="Chaperone J-domain"/>
    <property type="match status" value="1"/>
</dbReference>
<evidence type="ECO:0000313" key="3">
    <source>
        <dbReference type="EMBL" id="PWY98121.1"/>
    </source>
</evidence>
<keyword evidence="4" id="KW-1185">Reference proteome</keyword>
<dbReference type="GO" id="GO:0051087">
    <property type="term" value="F:protein-folding chaperone binding"/>
    <property type="evidence" value="ECO:0007669"/>
    <property type="project" value="TreeGrafter"/>
</dbReference>
<evidence type="ECO:0000259" key="2">
    <source>
        <dbReference type="PROSITE" id="PS50076"/>
    </source>
</evidence>
<dbReference type="PANTHER" id="PTHR43948:SF23">
    <property type="entry name" value="DNAJ DOMAIN PROTEIN (AFU_ORTHOLOGUE AFUA_1G15460)"/>
    <property type="match status" value="1"/>
</dbReference>
<dbReference type="PROSITE" id="PS50076">
    <property type="entry name" value="DNAJ_2"/>
    <property type="match status" value="1"/>
</dbReference>
<feature type="compositionally biased region" description="Basic residues" evidence="1">
    <location>
        <begin position="197"/>
        <end position="217"/>
    </location>
</feature>
<feature type="domain" description="J" evidence="2">
    <location>
        <begin position="8"/>
        <end position="75"/>
    </location>
</feature>
<feature type="compositionally biased region" description="Polar residues" evidence="1">
    <location>
        <begin position="244"/>
        <end position="271"/>
    </location>
</feature>
<evidence type="ECO:0000256" key="1">
    <source>
        <dbReference type="SAM" id="MobiDB-lite"/>
    </source>
</evidence>
<dbReference type="AlphaFoldDB" id="A0A317XJ79"/>
<reference evidence="3 4" key="1">
    <citation type="journal article" date="2018" name="Mol. Biol. Evol.">
        <title>Broad Genomic Sampling Reveals a Smut Pathogenic Ancestry of the Fungal Clade Ustilaginomycotina.</title>
        <authorList>
            <person name="Kijpornyongpan T."/>
            <person name="Mondo S.J."/>
            <person name="Barry K."/>
            <person name="Sandor L."/>
            <person name="Lee J."/>
            <person name="Lipzen A."/>
            <person name="Pangilinan J."/>
            <person name="LaButti K."/>
            <person name="Hainaut M."/>
            <person name="Henrissat B."/>
            <person name="Grigoriev I.V."/>
            <person name="Spatafora J.W."/>
            <person name="Aime M.C."/>
        </authorList>
    </citation>
    <scope>NUCLEOTIDE SEQUENCE [LARGE SCALE GENOMIC DNA]</scope>
    <source>
        <strain evidence="3 4">MCA 3645</strain>
    </source>
</reference>
<feature type="region of interest" description="Disordered" evidence="1">
    <location>
        <begin position="332"/>
        <end position="362"/>
    </location>
</feature>
<dbReference type="Gene3D" id="1.10.287.110">
    <property type="entry name" value="DnaJ domain"/>
    <property type="match status" value="1"/>
</dbReference>
<dbReference type="CDD" id="cd06257">
    <property type="entry name" value="DnaJ"/>
    <property type="match status" value="1"/>
</dbReference>
<dbReference type="Pfam" id="PF00226">
    <property type="entry name" value="DnaJ"/>
    <property type="match status" value="1"/>
</dbReference>
<dbReference type="InterPro" id="IPR036869">
    <property type="entry name" value="J_dom_sf"/>
</dbReference>